<dbReference type="RefSeq" id="WP_141385047.1">
    <property type="nucleotide sequence ID" value="NZ_BJNF01000101.1"/>
</dbReference>
<proteinExistence type="predicted"/>
<organism evidence="2 3">
    <name type="scientific">Nitrobacter winogradskyi</name>
    <name type="common">Nitrobacter agilis</name>
    <dbReference type="NCBI Taxonomy" id="913"/>
    <lineage>
        <taxon>Bacteria</taxon>
        <taxon>Pseudomonadati</taxon>
        <taxon>Pseudomonadota</taxon>
        <taxon>Alphaproteobacteria</taxon>
        <taxon>Hyphomicrobiales</taxon>
        <taxon>Nitrobacteraceae</taxon>
        <taxon>Nitrobacter</taxon>
    </lineage>
</organism>
<dbReference type="AlphaFoldDB" id="A0A4Y3WF55"/>
<dbReference type="EMBL" id="BJNF01000101">
    <property type="protein sequence ID" value="GEC17315.1"/>
    <property type="molecule type" value="Genomic_DNA"/>
</dbReference>
<dbReference type="Pfam" id="PF08937">
    <property type="entry name" value="ThsB_TIR"/>
    <property type="match status" value="1"/>
</dbReference>
<evidence type="ECO:0000313" key="2">
    <source>
        <dbReference type="EMBL" id="GEC17315.1"/>
    </source>
</evidence>
<dbReference type="InterPro" id="IPR015032">
    <property type="entry name" value="ThsB__TIR-like_domain"/>
</dbReference>
<dbReference type="Gene3D" id="3.40.50.11200">
    <property type="match status" value="1"/>
</dbReference>
<sequence length="128" mass="14397">MATKNRIFIAFAVEDKWARDYLVGQAKNEKSPFEFVDMSVKEPWDEQWKAKCRSRIKGCDGTIALVSKNTKNAAGQLWEIKTSKEEGVPLRGIYTTTDDRPTSVPAELTGVSILGWTWANIKAFLDAL</sequence>
<dbReference type="Proteomes" id="UP000318825">
    <property type="component" value="Unassembled WGS sequence"/>
</dbReference>
<gene>
    <name evidence="2" type="ORF">NWI01_32070</name>
</gene>
<accession>A0A4Y3WF55</accession>
<protein>
    <recommendedName>
        <fullName evidence="1">Thoeris protein ThsB TIR-like domain-containing protein</fullName>
    </recommendedName>
</protein>
<reference evidence="2 3" key="1">
    <citation type="submission" date="2019-06" db="EMBL/GenBank/DDBJ databases">
        <title>Whole genome shotgun sequence of Nitrobacter winogradskyi NBRC 14297.</title>
        <authorList>
            <person name="Hosoyama A."/>
            <person name="Uohara A."/>
            <person name="Ohji S."/>
            <person name="Ichikawa N."/>
        </authorList>
    </citation>
    <scope>NUCLEOTIDE SEQUENCE [LARGE SCALE GENOMIC DNA]</scope>
    <source>
        <strain evidence="2 3">NBRC 14297</strain>
    </source>
</reference>
<evidence type="ECO:0000259" key="1">
    <source>
        <dbReference type="Pfam" id="PF08937"/>
    </source>
</evidence>
<name>A0A4Y3WF55_NITWI</name>
<comment type="caution">
    <text evidence="2">The sequence shown here is derived from an EMBL/GenBank/DDBJ whole genome shotgun (WGS) entry which is preliminary data.</text>
</comment>
<dbReference type="OrthoDB" id="9809731at2"/>
<evidence type="ECO:0000313" key="3">
    <source>
        <dbReference type="Proteomes" id="UP000318825"/>
    </source>
</evidence>
<feature type="domain" description="Thoeris protein ThsB TIR-like" evidence="1">
    <location>
        <begin position="8"/>
        <end position="97"/>
    </location>
</feature>